<dbReference type="Proteomes" id="UP000054172">
    <property type="component" value="Unassembled WGS sequence"/>
</dbReference>
<accession>A0A0Q4B838</accession>
<dbReference type="AlphaFoldDB" id="A0A0Q4B838"/>
<feature type="domain" description="Aminotransferase class V" evidence="2">
    <location>
        <begin position="8"/>
        <end position="365"/>
    </location>
</feature>
<protein>
    <recommendedName>
        <fullName evidence="2">Aminotransferase class V domain-containing protein</fullName>
    </recommendedName>
</protein>
<dbReference type="InterPro" id="IPR015421">
    <property type="entry name" value="PyrdxlP-dep_Trfase_major"/>
</dbReference>
<proteinExistence type="predicted"/>
<dbReference type="STRING" id="1702214.AL399_03760"/>
<dbReference type="Gene3D" id="3.90.1150.10">
    <property type="entry name" value="Aspartate Aminotransferase, domain 1"/>
    <property type="match status" value="1"/>
</dbReference>
<organism evidence="3 4">
    <name type="scientific">Candidatus [Bacteroides] periocalifornicus</name>
    <dbReference type="NCBI Taxonomy" id="1702214"/>
    <lineage>
        <taxon>Bacteria</taxon>
        <taxon>Pseudomonadati</taxon>
        <taxon>Bacteroidota</taxon>
    </lineage>
</organism>
<dbReference type="PANTHER" id="PTHR43586:SF4">
    <property type="entry name" value="ISOPENICILLIN N EPIMERASE"/>
    <property type="match status" value="1"/>
</dbReference>
<keyword evidence="1" id="KW-0663">Pyridoxal phosphate</keyword>
<evidence type="ECO:0000259" key="2">
    <source>
        <dbReference type="Pfam" id="PF00266"/>
    </source>
</evidence>
<evidence type="ECO:0000313" key="3">
    <source>
        <dbReference type="EMBL" id="KQM09069.1"/>
    </source>
</evidence>
<sequence>MESSSANYFDSAATSFPKSPGVARRMLEALGHGGSYGRGAYPGSVEATRTVEHARKAVAALIGAKDAKQVSFCSGATEALNTVLLGFPYRHKRVAITPLEHNSVTRCLHYLRETKGVQSVVLPALPSGELAVDELPQSMGEALDLVVVNWVSNVSGVVQPVGRLSSFFPNVPILVDASQGMGHIPMDVGKWRVEWAAFSAHKGLAGPTGVGILYGAGRVELTPHNFGGTGIDSLSPTMPPTGPGRYEAGTPNLLGISGLLGALEEPIPPRHTWENFCELLAEVRLSVSARLIAPPDAHRGIELFTLIPHSGDVAGLALRLSDDYGIATRAGLHCAPSAHRFYGSYPAGGVRVSLSPAHTVADLEFLLKALQACSN</sequence>
<dbReference type="PATRIC" id="fig|1702214.3.peg.1356"/>
<dbReference type="InterPro" id="IPR015424">
    <property type="entry name" value="PyrdxlP-dep_Trfase"/>
</dbReference>
<dbReference type="SUPFAM" id="SSF53383">
    <property type="entry name" value="PLP-dependent transferases"/>
    <property type="match status" value="1"/>
</dbReference>
<dbReference type="InterPro" id="IPR000192">
    <property type="entry name" value="Aminotrans_V_dom"/>
</dbReference>
<comment type="caution">
    <text evidence="3">The sequence shown here is derived from an EMBL/GenBank/DDBJ whole genome shotgun (WGS) entry which is preliminary data.</text>
</comment>
<dbReference type="InterPro" id="IPR015422">
    <property type="entry name" value="PyrdxlP-dep_Trfase_small"/>
</dbReference>
<name>A0A0Q4B838_9BACT</name>
<gene>
    <name evidence="3" type="ORF">AL399_03760</name>
</gene>
<evidence type="ECO:0000313" key="4">
    <source>
        <dbReference type="Proteomes" id="UP000054172"/>
    </source>
</evidence>
<reference evidence="3" key="1">
    <citation type="submission" date="2015-08" db="EMBL/GenBank/DDBJ databases">
        <title>Candidatus Bacteriodes Periocalifornicus.</title>
        <authorList>
            <person name="McLean J.S."/>
            <person name="Kelley S."/>
        </authorList>
    </citation>
    <scope>NUCLEOTIDE SEQUENCE [LARGE SCALE GENOMIC DNA]</scope>
    <source>
        <strain evidence="3">12B</strain>
    </source>
</reference>
<dbReference type="Pfam" id="PF00266">
    <property type="entry name" value="Aminotran_5"/>
    <property type="match status" value="1"/>
</dbReference>
<dbReference type="Gene3D" id="3.40.640.10">
    <property type="entry name" value="Type I PLP-dependent aspartate aminotransferase-like (Major domain)"/>
    <property type="match status" value="1"/>
</dbReference>
<dbReference type="PANTHER" id="PTHR43586">
    <property type="entry name" value="CYSTEINE DESULFURASE"/>
    <property type="match status" value="1"/>
</dbReference>
<evidence type="ECO:0000256" key="1">
    <source>
        <dbReference type="ARBA" id="ARBA00022898"/>
    </source>
</evidence>
<dbReference type="EMBL" id="LIIK01000013">
    <property type="protein sequence ID" value="KQM09069.1"/>
    <property type="molecule type" value="Genomic_DNA"/>
</dbReference>
<keyword evidence="4" id="KW-1185">Reference proteome</keyword>